<organism evidence="3 4">
    <name type="scientific">Leucocoprinus birnbaumii</name>
    <dbReference type="NCBI Taxonomy" id="56174"/>
    <lineage>
        <taxon>Eukaryota</taxon>
        <taxon>Fungi</taxon>
        <taxon>Dikarya</taxon>
        <taxon>Basidiomycota</taxon>
        <taxon>Agaricomycotina</taxon>
        <taxon>Agaricomycetes</taxon>
        <taxon>Agaricomycetidae</taxon>
        <taxon>Agaricales</taxon>
        <taxon>Agaricineae</taxon>
        <taxon>Agaricaceae</taxon>
        <taxon>Leucocoprinus</taxon>
    </lineage>
</organism>
<evidence type="ECO:0000256" key="2">
    <source>
        <dbReference type="SAM" id="Phobius"/>
    </source>
</evidence>
<feature type="compositionally biased region" description="Low complexity" evidence="1">
    <location>
        <begin position="342"/>
        <end position="353"/>
    </location>
</feature>
<reference evidence="3" key="1">
    <citation type="submission" date="2022-07" db="EMBL/GenBank/DDBJ databases">
        <title>Genome Sequence of Leucocoprinus birnbaumii.</title>
        <authorList>
            <person name="Buettner E."/>
        </authorList>
    </citation>
    <scope>NUCLEOTIDE SEQUENCE</scope>
    <source>
        <strain evidence="3">VT141</strain>
    </source>
</reference>
<feature type="region of interest" description="Disordered" evidence="1">
    <location>
        <begin position="260"/>
        <end position="304"/>
    </location>
</feature>
<keyword evidence="2" id="KW-0472">Membrane</keyword>
<feature type="transmembrane region" description="Helical" evidence="2">
    <location>
        <begin position="125"/>
        <end position="154"/>
    </location>
</feature>
<keyword evidence="2" id="KW-0812">Transmembrane</keyword>
<comment type="caution">
    <text evidence="3">The sequence shown here is derived from an EMBL/GenBank/DDBJ whole genome shotgun (WGS) entry which is preliminary data.</text>
</comment>
<protein>
    <recommendedName>
        <fullName evidence="5">Transmembrane protein</fullName>
    </recommendedName>
</protein>
<name>A0AAD5YR68_9AGAR</name>
<sequence length="555" mass="60525">MGASASVAWGPANATREKKLLGENSTKAVTTLAIFNAVIGINFWCVPERSQIHFPDIQILTGVWAIYNTIRYFIAFTAYRLVEGQVVALVLGICTIISFASLSTAAIFSFFKLHLLMHSFPLRLLTWIVAFSLHLSSLTLLAPAIINLIMLFIWRTSPNQELSTESRCLIDIDVVWSHSDLTCSEPYGWGALVALSATRLGLTAVLIALYYAFLVAYRRTRKPAKWIDPTNLSRHRRSSSIQAVIPPHTTQVSSHTLTTSTLQQQASRSTIVSTSPSKLSSLHLTRSAASTATSSDNNPPRPLSIDLDFEAEREYPGFMDRFRSLVLQVTREADQAVAIARSDNLSDSSSTSQRSDEPPLDFYPPPIPPTIGYDEFGRPYPPEESVPMLNRYIRRMPTIESMGSRELASTNRGSSVYSGSLLDRFAGSNNSRPPTRISLSPPGSDPPSRANSLSMRASDIIGSLAVAGNGANSMGNTNEVGELIRVVNEKRYSPPSPSGLSHSVNAPSPQPSSTQPVSSQSSRASTVPTTYYTATMNSRASFPSSIGDYDHTPDT</sequence>
<feature type="transmembrane region" description="Helical" evidence="2">
    <location>
        <begin position="88"/>
        <end position="113"/>
    </location>
</feature>
<feature type="compositionally biased region" description="Low complexity" evidence="1">
    <location>
        <begin position="279"/>
        <end position="295"/>
    </location>
</feature>
<feature type="region of interest" description="Disordered" evidence="1">
    <location>
        <begin position="340"/>
        <end position="366"/>
    </location>
</feature>
<dbReference type="Proteomes" id="UP001213000">
    <property type="component" value="Unassembled WGS sequence"/>
</dbReference>
<gene>
    <name evidence="3" type="ORF">NP233_g11199</name>
</gene>
<feature type="compositionally biased region" description="Polar residues" evidence="1">
    <location>
        <begin position="530"/>
        <end position="544"/>
    </location>
</feature>
<evidence type="ECO:0000256" key="1">
    <source>
        <dbReference type="SAM" id="MobiDB-lite"/>
    </source>
</evidence>
<keyword evidence="4" id="KW-1185">Reference proteome</keyword>
<feature type="transmembrane region" description="Helical" evidence="2">
    <location>
        <begin position="187"/>
        <end position="213"/>
    </location>
</feature>
<feature type="compositionally biased region" description="Low complexity" evidence="1">
    <location>
        <begin position="511"/>
        <end position="529"/>
    </location>
</feature>
<accession>A0AAD5YR68</accession>
<dbReference type="EMBL" id="JANIEX010001284">
    <property type="protein sequence ID" value="KAJ3559704.1"/>
    <property type="molecule type" value="Genomic_DNA"/>
</dbReference>
<proteinExistence type="predicted"/>
<feature type="compositionally biased region" description="Low complexity" evidence="1">
    <location>
        <begin position="260"/>
        <end position="270"/>
    </location>
</feature>
<dbReference type="AlphaFoldDB" id="A0AAD5YR68"/>
<evidence type="ECO:0008006" key="5">
    <source>
        <dbReference type="Google" id="ProtNLM"/>
    </source>
</evidence>
<evidence type="ECO:0000313" key="4">
    <source>
        <dbReference type="Proteomes" id="UP001213000"/>
    </source>
</evidence>
<feature type="region of interest" description="Disordered" evidence="1">
    <location>
        <begin position="424"/>
        <end position="452"/>
    </location>
</feature>
<feature type="transmembrane region" description="Helical" evidence="2">
    <location>
        <begin position="59"/>
        <end position="82"/>
    </location>
</feature>
<evidence type="ECO:0000313" key="3">
    <source>
        <dbReference type="EMBL" id="KAJ3559704.1"/>
    </source>
</evidence>
<feature type="transmembrane region" description="Helical" evidence="2">
    <location>
        <begin position="28"/>
        <end position="47"/>
    </location>
</feature>
<feature type="region of interest" description="Disordered" evidence="1">
    <location>
        <begin position="490"/>
        <end position="555"/>
    </location>
</feature>
<keyword evidence="2" id="KW-1133">Transmembrane helix</keyword>